<dbReference type="InterPro" id="IPR050801">
    <property type="entry name" value="Ca-Dep_Lectins_ImmuneDev"/>
</dbReference>
<evidence type="ECO:0000313" key="3">
    <source>
        <dbReference type="EMBL" id="RUS72029.1"/>
    </source>
</evidence>
<dbReference type="OrthoDB" id="6140281at2759"/>
<keyword evidence="4" id="KW-1185">Reference proteome</keyword>
<dbReference type="CDD" id="cd00037">
    <property type="entry name" value="CLECT"/>
    <property type="match status" value="1"/>
</dbReference>
<protein>
    <recommendedName>
        <fullName evidence="2">C-type lectin domain-containing protein</fullName>
    </recommendedName>
</protein>
<feature type="signal peptide" evidence="1">
    <location>
        <begin position="1"/>
        <end position="18"/>
    </location>
</feature>
<accession>A0A3S1B0N9</accession>
<evidence type="ECO:0000256" key="1">
    <source>
        <dbReference type="SAM" id="SignalP"/>
    </source>
</evidence>
<dbReference type="InterPro" id="IPR016186">
    <property type="entry name" value="C-type_lectin-like/link_sf"/>
</dbReference>
<sequence length="230" mass="26103">MNLTVFLSVFIITLVCWSREGFCSSYKGNIAKQLKSIRTDLNKVTRELNRQRQISCPGGYVRFGYSCFRFFMDEKHKSVWADAEQTCLSDGGHLVSVEHKRYYKFIKKYLKRNFKSYYTSGAGALLYTGLIYTNHHAKLPFDPLGPVNTTVRDADGFRWTATGLAPGEGTKSKWKPNIPTSNIAPGAKYVSCVVLDFNPKSPAGLLVWRAHSCSSEKLRFICEVRLPHRV</sequence>
<organism evidence="3 4">
    <name type="scientific">Elysia chlorotica</name>
    <name type="common">Eastern emerald elysia</name>
    <name type="synonym">Sea slug</name>
    <dbReference type="NCBI Taxonomy" id="188477"/>
    <lineage>
        <taxon>Eukaryota</taxon>
        <taxon>Metazoa</taxon>
        <taxon>Spiralia</taxon>
        <taxon>Lophotrochozoa</taxon>
        <taxon>Mollusca</taxon>
        <taxon>Gastropoda</taxon>
        <taxon>Heterobranchia</taxon>
        <taxon>Euthyneura</taxon>
        <taxon>Panpulmonata</taxon>
        <taxon>Sacoglossa</taxon>
        <taxon>Placobranchoidea</taxon>
        <taxon>Plakobranchidae</taxon>
        <taxon>Elysia</taxon>
    </lineage>
</organism>
<dbReference type="SMART" id="SM00034">
    <property type="entry name" value="CLECT"/>
    <property type="match status" value="1"/>
</dbReference>
<evidence type="ECO:0000313" key="4">
    <source>
        <dbReference type="Proteomes" id="UP000271974"/>
    </source>
</evidence>
<gene>
    <name evidence="3" type="ORF">EGW08_020213</name>
</gene>
<dbReference type="PANTHER" id="PTHR22801:SF63">
    <property type="entry name" value="C-TYPE LECTIN DOMAIN-CONTAINING PROTEIN"/>
    <property type="match status" value="1"/>
</dbReference>
<dbReference type="EMBL" id="RQTK01001126">
    <property type="protein sequence ID" value="RUS72029.1"/>
    <property type="molecule type" value="Genomic_DNA"/>
</dbReference>
<comment type="caution">
    <text evidence="3">The sequence shown here is derived from an EMBL/GenBank/DDBJ whole genome shotgun (WGS) entry which is preliminary data.</text>
</comment>
<dbReference type="PROSITE" id="PS50041">
    <property type="entry name" value="C_TYPE_LECTIN_2"/>
    <property type="match status" value="1"/>
</dbReference>
<dbReference type="Proteomes" id="UP000271974">
    <property type="component" value="Unassembled WGS sequence"/>
</dbReference>
<feature type="chain" id="PRO_5018640988" description="C-type lectin domain-containing protein" evidence="1">
    <location>
        <begin position="19"/>
        <end position="230"/>
    </location>
</feature>
<feature type="domain" description="C-type lectin" evidence="2">
    <location>
        <begin position="63"/>
        <end position="217"/>
    </location>
</feature>
<dbReference type="InterPro" id="IPR016187">
    <property type="entry name" value="CTDL_fold"/>
</dbReference>
<dbReference type="Pfam" id="PF00059">
    <property type="entry name" value="Lectin_C"/>
    <property type="match status" value="1"/>
</dbReference>
<proteinExistence type="predicted"/>
<keyword evidence="1" id="KW-0732">Signal</keyword>
<dbReference type="Gene3D" id="3.10.100.10">
    <property type="entry name" value="Mannose-Binding Protein A, subunit A"/>
    <property type="match status" value="1"/>
</dbReference>
<dbReference type="InterPro" id="IPR001304">
    <property type="entry name" value="C-type_lectin-like"/>
</dbReference>
<reference evidence="3 4" key="1">
    <citation type="submission" date="2019-01" db="EMBL/GenBank/DDBJ databases">
        <title>A draft genome assembly of the solar-powered sea slug Elysia chlorotica.</title>
        <authorList>
            <person name="Cai H."/>
            <person name="Li Q."/>
            <person name="Fang X."/>
            <person name="Li J."/>
            <person name="Curtis N.E."/>
            <person name="Altenburger A."/>
            <person name="Shibata T."/>
            <person name="Feng M."/>
            <person name="Maeda T."/>
            <person name="Schwartz J.A."/>
            <person name="Shigenobu S."/>
            <person name="Lundholm N."/>
            <person name="Nishiyama T."/>
            <person name="Yang H."/>
            <person name="Hasebe M."/>
            <person name="Li S."/>
            <person name="Pierce S.K."/>
            <person name="Wang J."/>
        </authorList>
    </citation>
    <scope>NUCLEOTIDE SEQUENCE [LARGE SCALE GENOMIC DNA]</scope>
    <source>
        <strain evidence="3">EC2010</strain>
        <tissue evidence="3">Whole organism of an adult</tissue>
    </source>
</reference>
<dbReference type="SUPFAM" id="SSF56436">
    <property type="entry name" value="C-type lectin-like"/>
    <property type="match status" value="1"/>
</dbReference>
<name>A0A3S1B0N9_ELYCH</name>
<evidence type="ECO:0000259" key="2">
    <source>
        <dbReference type="PROSITE" id="PS50041"/>
    </source>
</evidence>
<dbReference type="PANTHER" id="PTHR22801">
    <property type="entry name" value="LITHOSTATHINE"/>
    <property type="match status" value="1"/>
</dbReference>
<dbReference type="AlphaFoldDB" id="A0A3S1B0N9"/>